<keyword evidence="1" id="KW-0812">Transmembrane</keyword>
<gene>
    <name evidence="2" type="ORF">ACCI49_01325</name>
</gene>
<dbReference type="RefSeq" id="WP_371837164.1">
    <property type="nucleotide sequence ID" value="NZ_JBGMEK010000001.1"/>
</dbReference>
<evidence type="ECO:0000256" key="1">
    <source>
        <dbReference type="SAM" id="Phobius"/>
    </source>
</evidence>
<dbReference type="EMBL" id="JBGMEK010000001">
    <property type="protein sequence ID" value="MFA0809547.1"/>
    <property type="molecule type" value="Genomic_DNA"/>
</dbReference>
<reference evidence="2 3" key="1">
    <citation type="submission" date="2024-08" db="EMBL/GenBank/DDBJ databases">
        <authorList>
            <person name="Ishaq N."/>
        </authorList>
    </citation>
    <scope>NUCLEOTIDE SEQUENCE [LARGE SCALE GENOMIC DNA]</scope>
    <source>
        <strain evidence="2 3">DSM 18651</strain>
    </source>
</reference>
<proteinExistence type="predicted"/>
<feature type="transmembrane region" description="Helical" evidence="1">
    <location>
        <begin position="86"/>
        <end position="103"/>
    </location>
</feature>
<feature type="transmembrane region" description="Helical" evidence="1">
    <location>
        <begin position="51"/>
        <end position="74"/>
    </location>
</feature>
<protein>
    <submittedName>
        <fullName evidence="2">Uncharacterized protein</fullName>
    </submittedName>
</protein>
<dbReference type="Proteomes" id="UP001569428">
    <property type="component" value="Unassembled WGS sequence"/>
</dbReference>
<evidence type="ECO:0000313" key="2">
    <source>
        <dbReference type="EMBL" id="MFA0809547.1"/>
    </source>
</evidence>
<keyword evidence="1" id="KW-0472">Membrane</keyword>
<keyword evidence="3" id="KW-1185">Reference proteome</keyword>
<accession>A0ABV4NUA2</accession>
<evidence type="ECO:0000313" key="3">
    <source>
        <dbReference type="Proteomes" id="UP001569428"/>
    </source>
</evidence>
<comment type="caution">
    <text evidence="2">The sequence shown here is derived from an EMBL/GenBank/DDBJ whole genome shotgun (WGS) entry which is preliminary data.</text>
</comment>
<organism evidence="2 3">
    <name type="scientific">Microbulbifer epialgicus</name>
    <dbReference type="NCBI Taxonomy" id="393907"/>
    <lineage>
        <taxon>Bacteria</taxon>
        <taxon>Pseudomonadati</taxon>
        <taxon>Pseudomonadota</taxon>
        <taxon>Gammaproteobacteria</taxon>
        <taxon>Cellvibrionales</taxon>
        <taxon>Microbulbiferaceae</taxon>
        <taxon>Microbulbifer</taxon>
    </lineage>
</organism>
<keyword evidence="1" id="KW-1133">Transmembrane helix</keyword>
<name>A0ABV4NUA2_9GAMM</name>
<sequence length="104" mass="11253">MGALKSWMTLFKSNNPLEYKFLMVLYFAFPLVLLVLGLMDNLPYFSTDSLSIFGAILIGLALVLITHISLAGIFSSFSQGNSGKGVSVACFGGVLLLFIISRLP</sequence>
<feature type="transmembrane region" description="Helical" evidence="1">
    <location>
        <begin position="21"/>
        <end position="39"/>
    </location>
</feature>